<evidence type="ECO:0000313" key="3">
    <source>
        <dbReference type="Proteomes" id="UP000799439"/>
    </source>
</evidence>
<dbReference type="AlphaFoldDB" id="A0A9P4MH68"/>
<accession>A0A9P4MH68</accession>
<protein>
    <recommendedName>
        <fullName evidence="1">DUF6924 domain-containing protein</fullName>
    </recommendedName>
</protein>
<evidence type="ECO:0000259" key="1">
    <source>
        <dbReference type="Pfam" id="PF21962"/>
    </source>
</evidence>
<sequence length="186" mass="21744">MPERGLFIVTAKSVDVEFLKRLALDLRDYEHYDYTGPDDDHFILALSPSDPDDFVDLDPSTLRDFNHDLNGFAGKSLQEVEAFATHFQGLRDQAREEQQEDQHDEDDYPNLCDLFVIDDQAVRDEDCVLLSRHVDEDGEYGEFRKARLPRSMVMDIYTNLWISNLDFEDFFPEQDEELGPGWWTRA</sequence>
<dbReference type="OrthoDB" id="2884623at2759"/>
<keyword evidence="3" id="KW-1185">Reference proteome</keyword>
<name>A0A9P4MH68_9PEZI</name>
<reference evidence="2" key="1">
    <citation type="journal article" date="2020" name="Stud. Mycol.">
        <title>101 Dothideomycetes genomes: a test case for predicting lifestyles and emergence of pathogens.</title>
        <authorList>
            <person name="Haridas S."/>
            <person name="Albert R."/>
            <person name="Binder M."/>
            <person name="Bloem J."/>
            <person name="Labutti K."/>
            <person name="Salamov A."/>
            <person name="Andreopoulos B."/>
            <person name="Baker S."/>
            <person name="Barry K."/>
            <person name="Bills G."/>
            <person name="Bluhm B."/>
            <person name="Cannon C."/>
            <person name="Castanera R."/>
            <person name="Culley D."/>
            <person name="Daum C."/>
            <person name="Ezra D."/>
            <person name="Gonzalez J."/>
            <person name="Henrissat B."/>
            <person name="Kuo A."/>
            <person name="Liang C."/>
            <person name="Lipzen A."/>
            <person name="Lutzoni F."/>
            <person name="Magnuson J."/>
            <person name="Mondo S."/>
            <person name="Nolan M."/>
            <person name="Ohm R."/>
            <person name="Pangilinan J."/>
            <person name="Park H.-J."/>
            <person name="Ramirez L."/>
            <person name="Alfaro M."/>
            <person name="Sun H."/>
            <person name="Tritt A."/>
            <person name="Yoshinaga Y."/>
            <person name="Zwiers L.-H."/>
            <person name="Turgeon B."/>
            <person name="Goodwin S."/>
            <person name="Spatafora J."/>
            <person name="Crous P."/>
            <person name="Grigoriev I."/>
        </authorList>
    </citation>
    <scope>NUCLEOTIDE SEQUENCE</scope>
    <source>
        <strain evidence="2">CBS 260.36</strain>
    </source>
</reference>
<comment type="caution">
    <text evidence="2">The sequence shown here is derived from an EMBL/GenBank/DDBJ whole genome shotgun (WGS) entry which is preliminary data.</text>
</comment>
<gene>
    <name evidence="2" type="ORF">K461DRAFT_293234</name>
</gene>
<feature type="domain" description="DUF6924" evidence="1">
    <location>
        <begin position="107"/>
        <end position="176"/>
    </location>
</feature>
<dbReference type="Pfam" id="PF21962">
    <property type="entry name" value="DUF6924"/>
    <property type="match status" value="1"/>
</dbReference>
<evidence type="ECO:0000313" key="2">
    <source>
        <dbReference type="EMBL" id="KAF2152922.1"/>
    </source>
</evidence>
<dbReference type="Proteomes" id="UP000799439">
    <property type="component" value="Unassembled WGS sequence"/>
</dbReference>
<dbReference type="InterPro" id="IPR053832">
    <property type="entry name" value="DUF6924"/>
</dbReference>
<organism evidence="2 3">
    <name type="scientific">Myriangium duriaei CBS 260.36</name>
    <dbReference type="NCBI Taxonomy" id="1168546"/>
    <lineage>
        <taxon>Eukaryota</taxon>
        <taxon>Fungi</taxon>
        <taxon>Dikarya</taxon>
        <taxon>Ascomycota</taxon>
        <taxon>Pezizomycotina</taxon>
        <taxon>Dothideomycetes</taxon>
        <taxon>Dothideomycetidae</taxon>
        <taxon>Myriangiales</taxon>
        <taxon>Myriangiaceae</taxon>
        <taxon>Myriangium</taxon>
    </lineage>
</organism>
<dbReference type="EMBL" id="ML996085">
    <property type="protein sequence ID" value="KAF2152922.1"/>
    <property type="molecule type" value="Genomic_DNA"/>
</dbReference>
<proteinExistence type="predicted"/>